<sequence>MGPTASGKTDLAIGLRDHLPVELVSVDSTLVYRGMDIGTAKPSAAEQAAAPHRLLDIRDPAEPYSAADFVSDAEREIADIHAAGRIPLLVGGTMLYFKALLDGLAPMPAADLAVRERIERDAREHGWESVHRQLAEVDPKMAAEIHPNHSQRLSRALEVYLSSGQTMTELREQQARARGPVFTDRFNLTQLVIAPRDRSVLHQRIERRFSAMMAAGLVAEVEALYHRGDLHSELPAIRAVGYRQVWDYLDGRLGYNEMIERGVIATRQLAKRQFTWLRGWEGANWLFSQNIDGKAYSREEIIRFSLNFMPSGAI</sequence>
<evidence type="ECO:0000256" key="5">
    <source>
        <dbReference type="ARBA" id="ARBA00022694"/>
    </source>
</evidence>
<dbReference type="InterPro" id="IPR039657">
    <property type="entry name" value="Dimethylallyltransferase"/>
</dbReference>
<evidence type="ECO:0000313" key="15">
    <source>
        <dbReference type="Proteomes" id="UP001595548"/>
    </source>
</evidence>
<dbReference type="EC" id="2.5.1.75" evidence="10"/>
<dbReference type="Proteomes" id="UP001595548">
    <property type="component" value="Unassembled WGS sequence"/>
</dbReference>
<comment type="similarity">
    <text evidence="3 10 13">Belongs to the IPP transferase family.</text>
</comment>
<comment type="function">
    <text evidence="2 10 12">Catalyzes the transfer of a dimethylallyl group onto the adenine at position 37 in tRNAs that read codons beginning with uridine, leading to the formation of N6-(dimethylallyl)adenosine (i(6)A).</text>
</comment>
<dbReference type="RefSeq" id="WP_382417814.1">
    <property type="nucleotide sequence ID" value="NZ_AP031500.1"/>
</dbReference>
<dbReference type="Gene3D" id="3.40.50.300">
    <property type="entry name" value="P-loop containing nucleotide triphosphate hydrolases"/>
    <property type="match status" value="1"/>
</dbReference>
<keyword evidence="15" id="KW-1185">Reference proteome</keyword>
<feature type="binding site" evidence="10">
    <location>
        <begin position="4"/>
        <end position="9"/>
    </location>
    <ligand>
        <name>substrate</name>
    </ligand>
</feature>
<keyword evidence="5 10" id="KW-0819">tRNA processing</keyword>
<dbReference type="Pfam" id="PF01715">
    <property type="entry name" value="IPPT"/>
    <property type="match status" value="1"/>
</dbReference>
<keyword evidence="6 10" id="KW-0547">Nucleotide-binding</keyword>
<evidence type="ECO:0000256" key="4">
    <source>
        <dbReference type="ARBA" id="ARBA00022679"/>
    </source>
</evidence>
<dbReference type="InterPro" id="IPR018022">
    <property type="entry name" value="IPT"/>
</dbReference>
<comment type="caution">
    <text evidence="10">Lacks conserved residue(s) required for the propagation of feature annotation.</text>
</comment>
<dbReference type="NCBIfam" id="TIGR00174">
    <property type="entry name" value="miaA"/>
    <property type="match status" value="1"/>
</dbReference>
<feature type="region of interest" description="Interaction with substrate tRNA" evidence="10">
    <location>
        <begin position="151"/>
        <end position="155"/>
    </location>
</feature>
<evidence type="ECO:0000256" key="3">
    <source>
        <dbReference type="ARBA" id="ARBA00005842"/>
    </source>
</evidence>
<evidence type="ECO:0000256" key="9">
    <source>
        <dbReference type="ARBA" id="ARBA00049563"/>
    </source>
</evidence>
<evidence type="ECO:0000256" key="2">
    <source>
        <dbReference type="ARBA" id="ARBA00003213"/>
    </source>
</evidence>
<feature type="site" description="Interaction with substrate tRNA" evidence="10">
    <location>
        <position position="93"/>
    </location>
</feature>
<feature type="site" description="Interaction with substrate tRNA" evidence="10">
    <location>
        <position position="115"/>
    </location>
</feature>
<evidence type="ECO:0000256" key="12">
    <source>
        <dbReference type="RuleBase" id="RU003784"/>
    </source>
</evidence>
<organism evidence="14 15">
    <name type="scientific">Gilvimarinus japonicus</name>
    <dbReference type="NCBI Taxonomy" id="1796469"/>
    <lineage>
        <taxon>Bacteria</taxon>
        <taxon>Pseudomonadati</taxon>
        <taxon>Pseudomonadota</taxon>
        <taxon>Gammaproteobacteria</taxon>
        <taxon>Cellvibrionales</taxon>
        <taxon>Cellvibrionaceae</taxon>
        <taxon>Gilvimarinus</taxon>
    </lineage>
</organism>
<evidence type="ECO:0000313" key="14">
    <source>
        <dbReference type="EMBL" id="MFC3156542.1"/>
    </source>
</evidence>
<dbReference type="EMBL" id="JBHRTL010000031">
    <property type="protein sequence ID" value="MFC3156542.1"/>
    <property type="molecule type" value="Genomic_DNA"/>
</dbReference>
<dbReference type="PANTHER" id="PTHR11088:SF60">
    <property type="entry name" value="TRNA DIMETHYLALLYLTRANSFERASE"/>
    <property type="match status" value="1"/>
</dbReference>
<evidence type="ECO:0000256" key="11">
    <source>
        <dbReference type="RuleBase" id="RU003783"/>
    </source>
</evidence>
<keyword evidence="8 10" id="KW-0460">Magnesium</keyword>
<dbReference type="Gene3D" id="1.10.20.140">
    <property type="match status" value="1"/>
</dbReference>
<keyword evidence="7 10" id="KW-0067">ATP-binding</keyword>
<dbReference type="HAMAP" id="MF_00185">
    <property type="entry name" value="IPP_trans"/>
    <property type="match status" value="1"/>
</dbReference>
<dbReference type="InterPro" id="IPR027417">
    <property type="entry name" value="P-loop_NTPase"/>
</dbReference>
<gene>
    <name evidence="10 14" type="primary">miaA</name>
    <name evidence="14" type="ORF">ACFOEB_15120</name>
</gene>
<feature type="binding site" evidence="10">
    <location>
        <begin position="2"/>
        <end position="9"/>
    </location>
    <ligand>
        <name>ATP</name>
        <dbReference type="ChEBI" id="CHEBI:30616"/>
    </ligand>
</feature>
<dbReference type="GO" id="GO:0052381">
    <property type="term" value="F:tRNA dimethylallyltransferase activity"/>
    <property type="evidence" value="ECO:0007669"/>
    <property type="project" value="UniProtKB-EC"/>
</dbReference>
<comment type="caution">
    <text evidence="14">The sequence shown here is derived from an EMBL/GenBank/DDBJ whole genome shotgun (WGS) entry which is preliminary data.</text>
</comment>
<dbReference type="SUPFAM" id="SSF52540">
    <property type="entry name" value="P-loop containing nucleoside triphosphate hydrolases"/>
    <property type="match status" value="1"/>
</dbReference>
<evidence type="ECO:0000256" key="1">
    <source>
        <dbReference type="ARBA" id="ARBA00001946"/>
    </source>
</evidence>
<evidence type="ECO:0000256" key="6">
    <source>
        <dbReference type="ARBA" id="ARBA00022741"/>
    </source>
</evidence>
<evidence type="ECO:0000256" key="8">
    <source>
        <dbReference type="ARBA" id="ARBA00022842"/>
    </source>
</evidence>
<comment type="catalytic activity">
    <reaction evidence="9 10 11">
        <text>adenosine(37) in tRNA + dimethylallyl diphosphate = N(6)-dimethylallyladenosine(37) in tRNA + diphosphate</text>
        <dbReference type="Rhea" id="RHEA:26482"/>
        <dbReference type="Rhea" id="RHEA-COMP:10162"/>
        <dbReference type="Rhea" id="RHEA-COMP:10375"/>
        <dbReference type="ChEBI" id="CHEBI:33019"/>
        <dbReference type="ChEBI" id="CHEBI:57623"/>
        <dbReference type="ChEBI" id="CHEBI:74411"/>
        <dbReference type="ChEBI" id="CHEBI:74415"/>
        <dbReference type="EC" id="2.5.1.75"/>
    </reaction>
</comment>
<proteinExistence type="inferred from homology"/>
<name>A0ABV7HRX5_9GAMM</name>
<evidence type="ECO:0000256" key="7">
    <source>
        <dbReference type="ARBA" id="ARBA00022840"/>
    </source>
</evidence>
<accession>A0ABV7HRX5</accession>
<comment type="subunit">
    <text evidence="10">Monomer.</text>
</comment>
<comment type="cofactor">
    <cofactor evidence="1 10">
        <name>Mg(2+)</name>
        <dbReference type="ChEBI" id="CHEBI:18420"/>
    </cofactor>
</comment>
<reference evidence="15" key="1">
    <citation type="journal article" date="2019" name="Int. J. Syst. Evol. Microbiol.">
        <title>The Global Catalogue of Microorganisms (GCM) 10K type strain sequencing project: providing services to taxonomists for standard genome sequencing and annotation.</title>
        <authorList>
            <consortium name="The Broad Institute Genomics Platform"/>
            <consortium name="The Broad Institute Genome Sequencing Center for Infectious Disease"/>
            <person name="Wu L."/>
            <person name="Ma J."/>
        </authorList>
    </citation>
    <scope>NUCLEOTIDE SEQUENCE [LARGE SCALE GENOMIC DNA]</scope>
    <source>
        <strain evidence="15">KCTC 52141</strain>
    </source>
</reference>
<dbReference type="PANTHER" id="PTHR11088">
    <property type="entry name" value="TRNA DIMETHYLALLYLTRANSFERASE"/>
    <property type="match status" value="1"/>
</dbReference>
<feature type="region of interest" description="Interaction with substrate tRNA" evidence="10">
    <location>
        <begin position="27"/>
        <end position="30"/>
    </location>
</feature>
<evidence type="ECO:0000256" key="13">
    <source>
        <dbReference type="RuleBase" id="RU003785"/>
    </source>
</evidence>
<evidence type="ECO:0000256" key="10">
    <source>
        <dbReference type="HAMAP-Rule" id="MF_00185"/>
    </source>
</evidence>
<keyword evidence="4 10" id="KW-0808">Transferase</keyword>
<protein>
    <recommendedName>
        <fullName evidence="10">tRNA dimethylallyltransferase</fullName>
        <ecNumber evidence="10">2.5.1.75</ecNumber>
    </recommendedName>
    <alternativeName>
        <fullName evidence="10">Dimethylallyl diphosphate:tRNA dimethylallyltransferase</fullName>
        <shortName evidence="10">DMAPP:tRNA dimethylallyltransferase</shortName>
        <shortName evidence="10">DMATase</shortName>
    </alternativeName>
    <alternativeName>
        <fullName evidence="10">Isopentenyl-diphosphate:tRNA isopentenyltransferase</fullName>
        <shortName evidence="10">IPP transferase</shortName>
        <shortName evidence="10">IPPT</shortName>
        <shortName evidence="10">IPTase</shortName>
    </alternativeName>
</protein>